<reference evidence="4" key="1">
    <citation type="submission" date="2016-11" db="EMBL/GenBank/DDBJ databases">
        <authorList>
            <person name="Shukria A."/>
            <person name="Stevens D.C."/>
        </authorList>
    </citation>
    <scope>NUCLEOTIDE SEQUENCE [LARGE SCALE GENOMIC DNA]</scope>
    <source>
        <strain evidence="4">Cbfe23</strain>
    </source>
</reference>
<feature type="region of interest" description="Disordered" evidence="1">
    <location>
        <begin position="403"/>
        <end position="472"/>
    </location>
</feature>
<protein>
    <recommendedName>
        <fullName evidence="2">FtsH ternary system domain-containing protein</fullName>
    </recommendedName>
</protein>
<dbReference type="Pfam" id="PF20005">
    <property type="entry name" value="fvmX7"/>
    <property type="match status" value="1"/>
</dbReference>
<accession>A0A1L9BKL0</accession>
<dbReference type="RefSeq" id="WP_071896883.1">
    <property type="nucleotide sequence ID" value="NZ_MPIN01000001.1"/>
</dbReference>
<dbReference type="STRING" id="83449.BON30_06325"/>
<organism evidence="3 4">
    <name type="scientific">Cystobacter ferrugineus</name>
    <dbReference type="NCBI Taxonomy" id="83449"/>
    <lineage>
        <taxon>Bacteria</taxon>
        <taxon>Pseudomonadati</taxon>
        <taxon>Myxococcota</taxon>
        <taxon>Myxococcia</taxon>
        <taxon>Myxococcales</taxon>
        <taxon>Cystobacterineae</taxon>
        <taxon>Archangiaceae</taxon>
        <taxon>Cystobacter</taxon>
    </lineage>
</organism>
<proteinExistence type="predicted"/>
<evidence type="ECO:0000256" key="1">
    <source>
        <dbReference type="SAM" id="MobiDB-lite"/>
    </source>
</evidence>
<reference evidence="3 4" key="2">
    <citation type="submission" date="2016-12" db="EMBL/GenBank/DDBJ databases">
        <title>Draft Genome Sequence of Cystobacter ferrugineus Strain Cbfe23.</title>
        <authorList>
            <person name="Akbar S."/>
            <person name="Dowd S.E."/>
            <person name="Stevens D.C."/>
        </authorList>
    </citation>
    <scope>NUCLEOTIDE SEQUENCE [LARGE SCALE GENOMIC DNA]</scope>
    <source>
        <strain evidence="3 4">Cbfe23</strain>
    </source>
</reference>
<comment type="caution">
    <text evidence="3">The sequence shown here is derived from an EMBL/GenBank/DDBJ whole genome shotgun (WGS) entry which is preliminary data.</text>
</comment>
<dbReference type="OrthoDB" id="243139at2"/>
<keyword evidence="4" id="KW-1185">Reference proteome</keyword>
<sequence length="1080" mass="117227">MPTLVFPTEEVLRLALTSGLVPAEVQVARARVQRTGAGGLLVTPEAPLARAQVKALGELGIRLDEEASGDGAAVSCWAELLPVRRMPELDVPTGPVLFLAAHERELLPLAGELLRLGCDRQELCLAGSGSERRALLRAVAPPYFTLTRAIDRIAGLRAFAPVTAGLHGVWMELGHTHPLARGLQAPPGTLLLLPGEGRWMSAPDGPWLDLYQLVDLSLPRPAEDWVPRPMPGRLSVPLRLHQAARVEPASLWVLRENAVAQVESLVHSLPEALLAQLRFAVSGPPEAPHVVLRARPGREKPPELGLSATAYAPLPQLPTLYLPCDALLEPPLRGDRLRALLTPDADTVTWLHPTGQGAFRAERLPERAFQPLDEWVEYVLDTGAVALEPWVRGATFDFAAFEASDTGPREGPPPSVKEEEPERRSSRRRTSTAPAPEPIAAPRIPREEAPRPPPMRLVPLTPARTSEAEQELTSREKGFLALESPADAPERLPSWVRMAELNSLLGRERDASLCWSRALWETSGAEAASLAARWAESTSPGASPAERLALAAPSDADVRALASHVLRVFHGSGEPLDVPAVHRWLDRHEGALDVRSLWLTRAALARLAGGDALGLAQAGDRILALLHRGLSRARDVPTFLRASVDATHASRLRAQLDALLERFERTPRHRSALEAPVALTWSYVRFVFAWGLARLGHADRARELTASATSGLEGKDPVHGFLGRAYAARVAQALEGLPSETPLPHELATELQSLGTFLRYKVDRLRQASTILEPSERLDPARSFGRGERDPRGEEFALLREEKDVARLATAVEQLAARALSLLTPAPERQRLLEGLLDTLPRLPPARALPLLARLVPSMEGLPDEAHALLLGDALTVAGHFGREDHVKALVGRLRALLVGLPPAAAAWGHGILGACLRDLRRLGLTREATGLLEPGQQLLARPEKVPLSTQLGIAAGLALLGHLPEASAVFERAFTTLAQFQGPMPERLTLARGLAGALSQAPVDVALPALARLSEQLPWVTDSYNTNSHFCLSVVEFADALVLGHVGVGQGSGERTRRWLDEDEFLVRRRIHRELEEHP</sequence>
<feature type="compositionally biased region" description="Low complexity" evidence="1">
    <location>
        <begin position="431"/>
        <end position="443"/>
    </location>
</feature>
<name>A0A1L9BKL0_9BACT</name>
<dbReference type="Proteomes" id="UP000182229">
    <property type="component" value="Unassembled WGS sequence"/>
</dbReference>
<dbReference type="InterPro" id="IPR045486">
    <property type="entry name" value="fvmX7"/>
</dbReference>
<gene>
    <name evidence="3" type="ORF">BON30_06325</name>
</gene>
<evidence type="ECO:0000259" key="2">
    <source>
        <dbReference type="Pfam" id="PF20005"/>
    </source>
</evidence>
<evidence type="ECO:0000313" key="4">
    <source>
        <dbReference type="Proteomes" id="UP000182229"/>
    </source>
</evidence>
<feature type="domain" description="FtsH ternary system" evidence="2">
    <location>
        <begin position="1"/>
        <end position="381"/>
    </location>
</feature>
<dbReference type="AlphaFoldDB" id="A0A1L9BKL0"/>
<evidence type="ECO:0000313" key="3">
    <source>
        <dbReference type="EMBL" id="OJH42787.1"/>
    </source>
</evidence>
<dbReference type="EMBL" id="MPIN01000001">
    <property type="protein sequence ID" value="OJH42787.1"/>
    <property type="molecule type" value="Genomic_DNA"/>
</dbReference>